<keyword evidence="5" id="KW-1185">Reference proteome</keyword>
<evidence type="ECO:0000256" key="1">
    <source>
        <dbReference type="ARBA" id="ARBA00007626"/>
    </source>
</evidence>
<dbReference type="Pfam" id="PF12854">
    <property type="entry name" value="PPR_1"/>
    <property type="match status" value="1"/>
</dbReference>
<dbReference type="InterPro" id="IPR002885">
    <property type="entry name" value="PPR_rpt"/>
</dbReference>
<proteinExistence type="inferred from homology"/>
<evidence type="ECO:0000313" key="5">
    <source>
        <dbReference type="Proteomes" id="UP000829196"/>
    </source>
</evidence>
<feature type="repeat" description="PPR" evidence="3">
    <location>
        <begin position="272"/>
        <end position="306"/>
    </location>
</feature>
<evidence type="ECO:0000313" key="4">
    <source>
        <dbReference type="EMBL" id="KAI0512279.1"/>
    </source>
</evidence>
<sequence>MHANPKAEAAMSRFPKLRPIFNRCLQARCSSPLFFSTSDVIKDSGTDAEAVAREISSILACAGNWNILIASSDIPGRITPEALSAVLRRRINLVDARRLLDFLAWADSQMGRPPNLESFTTLAVHLCNSGLFGPANGLFERMISIYPSPSSVLDSLKDNFIAIQGSTLKVFDVLIDTYKRNGLLKKASEVVLLMKGDSFTPSLRCCNGLLKELLRANLMNSFWEVHDFMLRTQVGQDVYTFSTLISAYFRVGDVLSAKGVITEMGEKGCDPNAVIYNTLIGGLCRCGNSKEGRLLLDEMSSQGMKPDIIVYNSLIDGFIREENMDEAFKIRDDMVASSIQPNLITYNNLIRGLCKMGKMGEAHELLKEMVRVGWNPDAMTYNFIIEGHFRENNSKCAFQVFVDMKTRFVSPNVYTYSLMISGLCRVGELKNAVSLLEEMIARGLQPNAIVYSPIISGHCREGRVEEACLIFNNMKDRNVLPDAHCYNSLINGICKAGKMEEAKHYLAQMKEKGFLQMHSHMPLSSMAIVKLEK</sequence>
<feature type="repeat" description="PPR" evidence="3">
    <location>
        <begin position="307"/>
        <end position="341"/>
    </location>
</feature>
<feature type="repeat" description="PPR" evidence="3">
    <location>
        <begin position="412"/>
        <end position="446"/>
    </location>
</feature>
<feature type="repeat" description="PPR" evidence="3">
    <location>
        <begin position="482"/>
        <end position="516"/>
    </location>
</feature>
<dbReference type="Pfam" id="PF01535">
    <property type="entry name" value="PPR"/>
    <property type="match status" value="1"/>
</dbReference>
<dbReference type="AlphaFoldDB" id="A0A8T3BGK7"/>
<evidence type="ECO:0008006" key="6">
    <source>
        <dbReference type="Google" id="ProtNLM"/>
    </source>
</evidence>
<dbReference type="PROSITE" id="PS51375">
    <property type="entry name" value="PPR"/>
    <property type="match status" value="8"/>
</dbReference>
<keyword evidence="2" id="KW-0677">Repeat</keyword>
<dbReference type="Proteomes" id="UP000829196">
    <property type="component" value="Unassembled WGS sequence"/>
</dbReference>
<dbReference type="Gene3D" id="1.25.40.10">
    <property type="entry name" value="Tetratricopeptide repeat domain"/>
    <property type="match status" value="4"/>
</dbReference>
<dbReference type="EMBL" id="JAGYWB010000009">
    <property type="protein sequence ID" value="KAI0512279.1"/>
    <property type="molecule type" value="Genomic_DNA"/>
</dbReference>
<reference evidence="4" key="1">
    <citation type="journal article" date="2022" name="Front. Genet.">
        <title>Chromosome-Scale Assembly of the Dendrobium nobile Genome Provides Insights Into the Molecular Mechanism of the Biosynthesis of the Medicinal Active Ingredient of Dendrobium.</title>
        <authorList>
            <person name="Xu Q."/>
            <person name="Niu S.-C."/>
            <person name="Li K.-L."/>
            <person name="Zheng P.-J."/>
            <person name="Zhang X.-J."/>
            <person name="Jia Y."/>
            <person name="Liu Y."/>
            <person name="Niu Y.-X."/>
            <person name="Yu L.-H."/>
            <person name="Chen D.-F."/>
            <person name="Zhang G.-Q."/>
        </authorList>
    </citation>
    <scope>NUCLEOTIDE SEQUENCE</scope>
    <source>
        <tissue evidence="4">Leaf</tissue>
    </source>
</reference>
<comment type="similarity">
    <text evidence="1">Belongs to the PPR family. P subfamily.</text>
</comment>
<gene>
    <name evidence="4" type="ORF">KFK09_012918</name>
</gene>
<feature type="repeat" description="PPR" evidence="3">
    <location>
        <begin position="377"/>
        <end position="411"/>
    </location>
</feature>
<dbReference type="SMR" id="A0A8T3BGK7"/>
<dbReference type="OrthoDB" id="185373at2759"/>
<feature type="repeat" description="PPR" evidence="3">
    <location>
        <begin position="237"/>
        <end position="271"/>
    </location>
</feature>
<name>A0A8T3BGK7_DENNO</name>
<feature type="repeat" description="PPR" evidence="3">
    <location>
        <begin position="447"/>
        <end position="481"/>
    </location>
</feature>
<comment type="caution">
    <text evidence="4">The sequence shown here is derived from an EMBL/GenBank/DDBJ whole genome shotgun (WGS) entry which is preliminary data.</text>
</comment>
<dbReference type="PANTHER" id="PTHR46128">
    <property type="entry name" value="MITOCHONDRIAL GROUP I INTRON SPLICING FACTOR CCM1"/>
    <property type="match status" value="1"/>
</dbReference>
<evidence type="ECO:0000256" key="3">
    <source>
        <dbReference type="PROSITE-ProRule" id="PRU00708"/>
    </source>
</evidence>
<dbReference type="PANTHER" id="PTHR46128:SF211">
    <property type="entry name" value="PENTACOTRIPEPTIDE-REPEAT REGION OF PRORP DOMAIN-CONTAINING PROTEIN"/>
    <property type="match status" value="1"/>
</dbReference>
<accession>A0A8T3BGK7</accession>
<dbReference type="InterPro" id="IPR050872">
    <property type="entry name" value="PPR_P_subfamily"/>
</dbReference>
<dbReference type="Pfam" id="PF13041">
    <property type="entry name" value="PPR_2"/>
    <property type="match status" value="3"/>
</dbReference>
<evidence type="ECO:0000256" key="2">
    <source>
        <dbReference type="ARBA" id="ARBA00022737"/>
    </source>
</evidence>
<organism evidence="4 5">
    <name type="scientific">Dendrobium nobile</name>
    <name type="common">Orchid</name>
    <dbReference type="NCBI Taxonomy" id="94219"/>
    <lineage>
        <taxon>Eukaryota</taxon>
        <taxon>Viridiplantae</taxon>
        <taxon>Streptophyta</taxon>
        <taxon>Embryophyta</taxon>
        <taxon>Tracheophyta</taxon>
        <taxon>Spermatophyta</taxon>
        <taxon>Magnoliopsida</taxon>
        <taxon>Liliopsida</taxon>
        <taxon>Asparagales</taxon>
        <taxon>Orchidaceae</taxon>
        <taxon>Epidendroideae</taxon>
        <taxon>Malaxideae</taxon>
        <taxon>Dendrobiinae</taxon>
        <taxon>Dendrobium</taxon>
    </lineage>
</organism>
<dbReference type="NCBIfam" id="TIGR00756">
    <property type="entry name" value="PPR"/>
    <property type="match status" value="8"/>
</dbReference>
<feature type="repeat" description="PPR" evidence="3">
    <location>
        <begin position="342"/>
        <end position="376"/>
    </location>
</feature>
<protein>
    <recommendedName>
        <fullName evidence="6">Pentatricopeptide repeat-containing protein</fullName>
    </recommendedName>
</protein>
<dbReference type="InterPro" id="IPR011990">
    <property type="entry name" value="TPR-like_helical_dom_sf"/>
</dbReference>